<proteinExistence type="predicted"/>
<evidence type="ECO:0000313" key="6">
    <source>
        <dbReference type="Proteomes" id="UP001597214"/>
    </source>
</evidence>
<dbReference type="PROSITE" id="PS00409">
    <property type="entry name" value="PROKAR_NTER_METHYL"/>
    <property type="match status" value="1"/>
</dbReference>
<dbReference type="InterPro" id="IPR012902">
    <property type="entry name" value="N_methyl_site"/>
</dbReference>
<dbReference type="InterPro" id="IPR000983">
    <property type="entry name" value="Bac_GSPG_pilin"/>
</dbReference>
<keyword evidence="4" id="KW-0472">Membrane</keyword>
<dbReference type="EMBL" id="JBHUEM010000004">
    <property type="protein sequence ID" value="MFD1736025.1"/>
    <property type="molecule type" value="Genomic_DNA"/>
</dbReference>
<keyword evidence="6" id="KW-1185">Reference proteome</keyword>
<organism evidence="5 6">
    <name type="scientific">Bacillus salitolerans</name>
    <dbReference type="NCBI Taxonomy" id="1437434"/>
    <lineage>
        <taxon>Bacteria</taxon>
        <taxon>Bacillati</taxon>
        <taxon>Bacillota</taxon>
        <taxon>Bacilli</taxon>
        <taxon>Bacillales</taxon>
        <taxon>Bacillaceae</taxon>
        <taxon>Bacillus</taxon>
    </lineage>
</organism>
<comment type="caution">
    <text evidence="5">The sequence shown here is derived from an EMBL/GenBank/DDBJ whole genome shotgun (WGS) entry which is preliminary data.</text>
</comment>
<reference evidence="6" key="1">
    <citation type="journal article" date="2019" name="Int. J. Syst. Evol. Microbiol.">
        <title>The Global Catalogue of Microorganisms (GCM) 10K type strain sequencing project: providing services to taxonomists for standard genome sequencing and annotation.</title>
        <authorList>
            <consortium name="The Broad Institute Genomics Platform"/>
            <consortium name="The Broad Institute Genome Sequencing Center for Infectious Disease"/>
            <person name="Wu L."/>
            <person name="Ma J."/>
        </authorList>
    </citation>
    <scope>NUCLEOTIDE SEQUENCE [LARGE SCALE GENOMIC DNA]</scope>
    <source>
        <strain evidence="6">CCUG 49339</strain>
    </source>
</reference>
<keyword evidence="3" id="KW-0178">Competence</keyword>
<feature type="transmembrane region" description="Helical" evidence="4">
    <location>
        <begin position="20"/>
        <end position="44"/>
    </location>
</feature>
<comment type="subcellular location">
    <subcellularLocation>
        <location evidence="1">Cell surface</location>
    </subcellularLocation>
</comment>
<dbReference type="Pfam" id="PF07963">
    <property type="entry name" value="N_methyl"/>
    <property type="match status" value="1"/>
</dbReference>
<name>A0ABW4LLF9_9BACI</name>
<accession>A0ABW4LLF9</accession>
<dbReference type="Gene3D" id="3.30.700.10">
    <property type="entry name" value="Glycoprotein, Type 4 Pilin"/>
    <property type="match status" value="1"/>
</dbReference>
<dbReference type="SUPFAM" id="SSF54523">
    <property type="entry name" value="Pili subunits"/>
    <property type="match status" value="1"/>
</dbReference>
<evidence type="ECO:0000256" key="2">
    <source>
        <dbReference type="ARBA" id="ARBA00022481"/>
    </source>
</evidence>
<evidence type="ECO:0000256" key="4">
    <source>
        <dbReference type="SAM" id="Phobius"/>
    </source>
</evidence>
<dbReference type="PRINTS" id="PR00813">
    <property type="entry name" value="BCTERIALGSPG"/>
</dbReference>
<dbReference type="NCBIfam" id="TIGR02532">
    <property type="entry name" value="IV_pilin_GFxxxE"/>
    <property type="match status" value="1"/>
</dbReference>
<gene>
    <name evidence="5" type="ORF">ACFSCX_05555</name>
</gene>
<sequence>MKKIKDFMKKWKEQAGLTLVELLAVIVILGIIAGIAVPSIGGIIENSKKDAHISNAIMLANAAKLANIDRSTAGSDSIYTITELNTGGYLEGTPPSPGNAGEYDPANSKVEIAESSGVVTYTITLQDTTATPHIYINGELLSALQADGARALVVLE</sequence>
<keyword evidence="4" id="KW-1133">Transmembrane helix</keyword>
<keyword evidence="2" id="KW-0488">Methylation</keyword>
<evidence type="ECO:0000313" key="5">
    <source>
        <dbReference type="EMBL" id="MFD1736025.1"/>
    </source>
</evidence>
<keyword evidence="4" id="KW-0812">Transmembrane</keyword>
<dbReference type="InterPro" id="IPR045584">
    <property type="entry name" value="Pilin-like"/>
</dbReference>
<dbReference type="Proteomes" id="UP001597214">
    <property type="component" value="Unassembled WGS sequence"/>
</dbReference>
<evidence type="ECO:0000256" key="1">
    <source>
        <dbReference type="ARBA" id="ARBA00004241"/>
    </source>
</evidence>
<protein>
    <submittedName>
        <fullName evidence="5">Type II secretion system protein</fullName>
    </submittedName>
</protein>
<evidence type="ECO:0000256" key="3">
    <source>
        <dbReference type="ARBA" id="ARBA00023287"/>
    </source>
</evidence>
<dbReference type="RefSeq" id="WP_377927161.1">
    <property type="nucleotide sequence ID" value="NZ_JBHUEM010000004.1"/>
</dbReference>